<accession>A0A835HWG7</accession>
<keyword evidence="1" id="KW-0479">Metal-binding</keyword>
<evidence type="ECO:0000313" key="4">
    <source>
        <dbReference type="Proteomes" id="UP000631114"/>
    </source>
</evidence>
<keyword evidence="4" id="KW-1185">Reference proteome</keyword>
<evidence type="ECO:0000256" key="2">
    <source>
        <dbReference type="ARBA" id="ARBA00023004"/>
    </source>
</evidence>
<dbReference type="SUPFAM" id="SSF48264">
    <property type="entry name" value="Cytochrome P450"/>
    <property type="match status" value="1"/>
</dbReference>
<dbReference type="InterPro" id="IPR036396">
    <property type="entry name" value="Cyt_P450_sf"/>
</dbReference>
<keyword evidence="2" id="KW-0408">Iron</keyword>
<dbReference type="GO" id="GO:0004497">
    <property type="term" value="F:monooxygenase activity"/>
    <property type="evidence" value="ECO:0007669"/>
    <property type="project" value="InterPro"/>
</dbReference>
<dbReference type="EMBL" id="JADFTS010000005">
    <property type="protein sequence ID" value="KAF9606019.1"/>
    <property type="molecule type" value="Genomic_DNA"/>
</dbReference>
<dbReference type="Gene3D" id="1.10.630.10">
    <property type="entry name" value="Cytochrome P450"/>
    <property type="match status" value="1"/>
</dbReference>
<sequence>MIGETLQFFSSNSSFDIPPFIRERMKRYGTLFRTSLVGQCVVVSTDPEINQFIFQQEGRLFKSWYMDSFTELFGSQTVPSAHSFVHKYFRSLILNLFGPENLKKNLLPEVEETSRRYLQLWSSMNSVELKDGISTMIFDLIAKKMLSYDEAKSSAKLRENFVDFIKGLISFPLNIPGTAYYKCLQVQCQ</sequence>
<dbReference type="GO" id="GO:0016132">
    <property type="term" value="P:brassinosteroid biosynthetic process"/>
    <property type="evidence" value="ECO:0007669"/>
    <property type="project" value="TreeGrafter"/>
</dbReference>
<dbReference type="GO" id="GO:0005506">
    <property type="term" value="F:iron ion binding"/>
    <property type="evidence" value="ECO:0007669"/>
    <property type="project" value="InterPro"/>
</dbReference>
<dbReference type="GO" id="GO:0010268">
    <property type="term" value="P:brassinosteroid homeostasis"/>
    <property type="evidence" value="ECO:0007669"/>
    <property type="project" value="TreeGrafter"/>
</dbReference>
<evidence type="ECO:0008006" key="5">
    <source>
        <dbReference type="Google" id="ProtNLM"/>
    </source>
</evidence>
<dbReference type="AlphaFoldDB" id="A0A835HWG7"/>
<organism evidence="3 4">
    <name type="scientific">Coptis chinensis</name>
    <dbReference type="NCBI Taxonomy" id="261450"/>
    <lineage>
        <taxon>Eukaryota</taxon>
        <taxon>Viridiplantae</taxon>
        <taxon>Streptophyta</taxon>
        <taxon>Embryophyta</taxon>
        <taxon>Tracheophyta</taxon>
        <taxon>Spermatophyta</taxon>
        <taxon>Magnoliopsida</taxon>
        <taxon>Ranunculales</taxon>
        <taxon>Ranunculaceae</taxon>
        <taxon>Coptidoideae</taxon>
        <taxon>Coptis</taxon>
    </lineage>
</organism>
<dbReference type="GO" id="GO:0020037">
    <property type="term" value="F:heme binding"/>
    <property type="evidence" value="ECO:0007669"/>
    <property type="project" value="InterPro"/>
</dbReference>
<dbReference type="PANTHER" id="PTHR24286">
    <property type="entry name" value="CYTOCHROME P450 26"/>
    <property type="match status" value="1"/>
</dbReference>
<reference evidence="3 4" key="1">
    <citation type="submission" date="2020-10" db="EMBL/GenBank/DDBJ databases">
        <title>The Coptis chinensis genome and diversification of protoberbering-type alkaloids.</title>
        <authorList>
            <person name="Wang B."/>
            <person name="Shu S."/>
            <person name="Song C."/>
            <person name="Liu Y."/>
        </authorList>
    </citation>
    <scope>NUCLEOTIDE SEQUENCE [LARGE SCALE GENOMIC DNA]</scope>
    <source>
        <strain evidence="3">HL-2020</strain>
        <tissue evidence="3">Leaf</tissue>
    </source>
</reference>
<proteinExistence type="predicted"/>
<protein>
    <recommendedName>
        <fullName evidence="5">Cytochrome P450</fullName>
    </recommendedName>
</protein>
<dbReference type="OrthoDB" id="1372046at2759"/>
<dbReference type="Proteomes" id="UP000631114">
    <property type="component" value="Unassembled WGS sequence"/>
</dbReference>
<gene>
    <name evidence="3" type="ORF">IFM89_021451</name>
</gene>
<name>A0A835HWG7_9MAGN</name>
<dbReference type="GO" id="GO:0016125">
    <property type="term" value="P:sterol metabolic process"/>
    <property type="evidence" value="ECO:0007669"/>
    <property type="project" value="TreeGrafter"/>
</dbReference>
<dbReference type="GO" id="GO:0016705">
    <property type="term" value="F:oxidoreductase activity, acting on paired donors, with incorporation or reduction of molecular oxygen"/>
    <property type="evidence" value="ECO:0007669"/>
    <property type="project" value="InterPro"/>
</dbReference>
<comment type="caution">
    <text evidence="3">The sequence shown here is derived from an EMBL/GenBank/DDBJ whole genome shotgun (WGS) entry which is preliminary data.</text>
</comment>
<dbReference type="PANTHER" id="PTHR24286:SF11">
    <property type="entry name" value="CYTOCHROME P450, FAMILY 87, SUBFAMILY A, POLYPEPTIDE 2"/>
    <property type="match status" value="1"/>
</dbReference>
<evidence type="ECO:0000256" key="1">
    <source>
        <dbReference type="ARBA" id="ARBA00022723"/>
    </source>
</evidence>
<evidence type="ECO:0000313" key="3">
    <source>
        <dbReference type="EMBL" id="KAF9606019.1"/>
    </source>
</evidence>